<sequence length="172" mass="19773">MNQSIIDLFIQYANNLFGLFKFCSQKEPLFNLLFNAHVLEKTCKCPSCERESSVLHNSQSSYFGLIRFCPICNTHFSFYHNSIFTRSHIDPPTFMALAYCWVNQYSLENTCAECSVNKNTVTNYFITFRDSVIEELTSGPQEVIGGPQLNVEIDETVISHRKYNRGRILATV</sequence>
<protein>
    <recommendedName>
        <fullName evidence="3">Transposase</fullName>
    </recommendedName>
</protein>
<name>A0ABR2KJQ1_9EUKA</name>
<evidence type="ECO:0000313" key="1">
    <source>
        <dbReference type="EMBL" id="KAK8891344.1"/>
    </source>
</evidence>
<reference evidence="1 2" key="1">
    <citation type="submission" date="2024-04" db="EMBL/GenBank/DDBJ databases">
        <title>Tritrichomonas musculus Genome.</title>
        <authorList>
            <person name="Alves-Ferreira E."/>
            <person name="Grigg M."/>
            <person name="Lorenzi H."/>
            <person name="Galac M."/>
        </authorList>
    </citation>
    <scope>NUCLEOTIDE SEQUENCE [LARGE SCALE GENOMIC DNA]</scope>
    <source>
        <strain evidence="1 2">EAF2021</strain>
    </source>
</reference>
<proteinExistence type="predicted"/>
<dbReference type="Proteomes" id="UP001470230">
    <property type="component" value="Unassembled WGS sequence"/>
</dbReference>
<comment type="caution">
    <text evidence="1">The sequence shown here is derived from an EMBL/GenBank/DDBJ whole genome shotgun (WGS) entry which is preliminary data.</text>
</comment>
<evidence type="ECO:0008006" key="3">
    <source>
        <dbReference type="Google" id="ProtNLM"/>
    </source>
</evidence>
<gene>
    <name evidence="1" type="ORF">M9Y10_028552</name>
</gene>
<organism evidence="1 2">
    <name type="scientific">Tritrichomonas musculus</name>
    <dbReference type="NCBI Taxonomy" id="1915356"/>
    <lineage>
        <taxon>Eukaryota</taxon>
        <taxon>Metamonada</taxon>
        <taxon>Parabasalia</taxon>
        <taxon>Tritrichomonadida</taxon>
        <taxon>Tritrichomonadidae</taxon>
        <taxon>Tritrichomonas</taxon>
    </lineage>
</organism>
<accession>A0ABR2KJQ1</accession>
<keyword evidence="2" id="KW-1185">Reference proteome</keyword>
<dbReference type="EMBL" id="JAPFFF010000004">
    <property type="protein sequence ID" value="KAK8891344.1"/>
    <property type="molecule type" value="Genomic_DNA"/>
</dbReference>
<evidence type="ECO:0000313" key="2">
    <source>
        <dbReference type="Proteomes" id="UP001470230"/>
    </source>
</evidence>